<dbReference type="GO" id="GO:0043709">
    <property type="term" value="P:cell adhesion involved in single-species biofilm formation"/>
    <property type="evidence" value="ECO:0007669"/>
    <property type="project" value="TreeGrafter"/>
</dbReference>
<dbReference type="Gene3D" id="3.30.70.270">
    <property type="match status" value="1"/>
</dbReference>
<feature type="domain" description="GGDEF" evidence="2">
    <location>
        <begin position="143"/>
        <end position="273"/>
    </location>
</feature>
<feature type="transmembrane region" description="Helical" evidence="1">
    <location>
        <begin position="54"/>
        <end position="73"/>
    </location>
</feature>
<dbReference type="PROSITE" id="PS50887">
    <property type="entry name" value="GGDEF"/>
    <property type="match status" value="1"/>
</dbReference>
<dbReference type="FunFam" id="3.30.70.270:FF:000001">
    <property type="entry name" value="Diguanylate cyclase domain protein"/>
    <property type="match status" value="1"/>
</dbReference>
<sequence length="273" mass="31556">MIKRKFMYAFILLSLSIVLVVNYYSSLESLWMLILIPAVTTVILCPTWKAAITVGFSSFILMVITEFVFHRVQPSFRDAVHLMITGAVEWIIFMTASFFQIRTAKMIAELGNLALTDPLTKIYNRRYLDWNLEKSSLFPNKEQSMTLILFDIDYFKAINDTFGHNAGDMVLKKVCRVVKEIIRESDIFVRTGGEEFLIFLQDCSLEQGIKLAERIRKTVEETDFVYKDKRIYVTISVGVSKYSKEKDLKEFTEKADQALYQAKETGRNKVVVI</sequence>
<dbReference type="HOGENOM" id="CLU_000445_11_1_9"/>
<keyword evidence="1" id="KW-0472">Membrane</keyword>
<evidence type="ECO:0000256" key="1">
    <source>
        <dbReference type="SAM" id="Phobius"/>
    </source>
</evidence>
<dbReference type="SMART" id="SM00267">
    <property type="entry name" value="GGDEF"/>
    <property type="match status" value="1"/>
</dbReference>
<dbReference type="InterPro" id="IPR029787">
    <property type="entry name" value="Nucleotide_cyclase"/>
</dbReference>
<reference evidence="3 4" key="1">
    <citation type="submission" date="2011-09" db="EMBL/GenBank/DDBJ databases">
        <title>The Genome Sequence of Bacillus smithii 7_3_47FAA.</title>
        <authorList>
            <consortium name="The Broad Institute Genome Sequencing Platform"/>
            <person name="Earl A."/>
            <person name="Ward D."/>
            <person name="Feldgarden M."/>
            <person name="Gevers D."/>
            <person name="Daigneault M."/>
            <person name="Strauss J."/>
            <person name="Allen-Vercoe E."/>
            <person name="Young S.K."/>
            <person name="Zeng Q."/>
            <person name="Gargeya S."/>
            <person name="Fitzgerald M."/>
            <person name="Haas B."/>
            <person name="Abouelleil A."/>
            <person name="Alvarado L."/>
            <person name="Arachchi H.M."/>
            <person name="Berlin A."/>
            <person name="Brown A."/>
            <person name="Chapman S.B."/>
            <person name="Chen Z."/>
            <person name="Dunbar C."/>
            <person name="Freedman E."/>
            <person name="Gearin G."/>
            <person name="Goldberg J."/>
            <person name="Griggs A."/>
            <person name="Gujja S."/>
            <person name="Heiman D."/>
            <person name="Howarth C."/>
            <person name="Larson L."/>
            <person name="Lui A."/>
            <person name="MacDonald P.J.P."/>
            <person name="Montmayeur A."/>
            <person name="Murphy C."/>
            <person name="Neiman D."/>
            <person name="Pearson M."/>
            <person name="Priest M."/>
            <person name="Roberts A."/>
            <person name="Saif S."/>
            <person name="Shea T."/>
            <person name="Shenoy N."/>
            <person name="Sisk P."/>
            <person name="Stolte C."/>
            <person name="Sykes S."/>
            <person name="Wortman J."/>
            <person name="Nusbaum C."/>
            <person name="Birren B."/>
        </authorList>
    </citation>
    <scope>NUCLEOTIDE SEQUENCE [LARGE SCALE GENOMIC DNA]</scope>
    <source>
        <strain evidence="3 4">7_3_47FAA</strain>
    </source>
</reference>
<accession>G9QIJ8</accession>
<keyword evidence="4" id="KW-1185">Reference proteome</keyword>
<dbReference type="PANTHER" id="PTHR45138:SF9">
    <property type="entry name" value="DIGUANYLATE CYCLASE DGCM-RELATED"/>
    <property type="match status" value="1"/>
</dbReference>
<dbReference type="InterPro" id="IPR050469">
    <property type="entry name" value="Diguanylate_Cyclase"/>
</dbReference>
<organism evidence="3 4">
    <name type="scientific">Bacillus smithii 7_3_47FAA</name>
    <dbReference type="NCBI Taxonomy" id="665952"/>
    <lineage>
        <taxon>Bacteria</taxon>
        <taxon>Bacillati</taxon>
        <taxon>Bacillota</taxon>
        <taxon>Bacilli</taxon>
        <taxon>Bacillales</taxon>
        <taxon>Bacillaceae</taxon>
        <taxon>Bacillus</taxon>
    </lineage>
</organism>
<keyword evidence="1" id="KW-1133">Transmembrane helix</keyword>
<dbReference type="NCBIfam" id="TIGR00254">
    <property type="entry name" value="GGDEF"/>
    <property type="match status" value="1"/>
</dbReference>
<dbReference type="CDD" id="cd01949">
    <property type="entry name" value="GGDEF"/>
    <property type="match status" value="1"/>
</dbReference>
<feature type="transmembrane region" description="Helical" evidence="1">
    <location>
        <begin position="79"/>
        <end position="99"/>
    </location>
</feature>
<dbReference type="PANTHER" id="PTHR45138">
    <property type="entry name" value="REGULATORY COMPONENTS OF SENSORY TRANSDUCTION SYSTEM"/>
    <property type="match status" value="1"/>
</dbReference>
<dbReference type="InterPro" id="IPR000160">
    <property type="entry name" value="GGDEF_dom"/>
</dbReference>
<dbReference type="InterPro" id="IPR043128">
    <property type="entry name" value="Rev_trsase/Diguanyl_cyclase"/>
</dbReference>
<dbReference type="Proteomes" id="UP000011747">
    <property type="component" value="Unassembled WGS sequence"/>
</dbReference>
<dbReference type="EMBL" id="ACWF01000039">
    <property type="protein sequence ID" value="EHL79018.1"/>
    <property type="molecule type" value="Genomic_DNA"/>
</dbReference>
<dbReference type="AlphaFoldDB" id="G9QIJ8"/>
<dbReference type="GO" id="GO:0005886">
    <property type="term" value="C:plasma membrane"/>
    <property type="evidence" value="ECO:0007669"/>
    <property type="project" value="TreeGrafter"/>
</dbReference>
<keyword evidence="1" id="KW-0812">Transmembrane</keyword>
<proteinExistence type="predicted"/>
<dbReference type="GO" id="GO:0052621">
    <property type="term" value="F:diguanylate cyclase activity"/>
    <property type="evidence" value="ECO:0007669"/>
    <property type="project" value="TreeGrafter"/>
</dbReference>
<dbReference type="PATRIC" id="fig|665952.3.peg.784"/>
<evidence type="ECO:0000313" key="4">
    <source>
        <dbReference type="Proteomes" id="UP000011747"/>
    </source>
</evidence>
<evidence type="ECO:0000259" key="2">
    <source>
        <dbReference type="PROSITE" id="PS50887"/>
    </source>
</evidence>
<protein>
    <submittedName>
        <fullName evidence="3">Diguanylate cyclase (GGDEF) domain-containing protein</fullName>
    </submittedName>
</protein>
<dbReference type="SUPFAM" id="SSF55073">
    <property type="entry name" value="Nucleotide cyclase"/>
    <property type="match status" value="1"/>
</dbReference>
<evidence type="ECO:0000313" key="3">
    <source>
        <dbReference type="EMBL" id="EHL79018.1"/>
    </source>
</evidence>
<dbReference type="Pfam" id="PF00990">
    <property type="entry name" value="GGDEF"/>
    <property type="match status" value="1"/>
</dbReference>
<gene>
    <name evidence="3" type="ORF">HMPREF1015_02289</name>
</gene>
<dbReference type="GO" id="GO:1902201">
    <property type="term" value="P:negative regulation of bacterial-type flagellum-dependent cell motility"/>
    <property type="evidence" value="ECO:0007669"/>
    <property type="project" value="TreeGrafter"/>
</dbReference>
<comment type="caution">
    <text evidence="3">The sequence shown here is derived from an EMBL/GenBank/DDBJ whole genome shotgun (WGS) entry which is preliminary data.</text>
</comment>
<feature type="transmembrane region" description="Helical" evidence="1">
    <location>
        <begin position="7"/>
        <end position="24"/>
    </location>
</feature>
<name>G9QIJ8_9BACI</name>
<dbReference type="RefSeq" id="WP_003353067.1">
    <property type="nucleotide sequence ID" value="NZ_JH414743.1"/>
</dbReference>